<evidence type="ECO:0000313" key="7">
    <source>
        <dbReference type="EMBL" id="OIW13905.1"/>
    </source>
</evidence>
<organism evidence="7 8">
    <name type="scientific">Lupinus angustifolius</name>
    <name type="common">Narrow-leaved blue lupine</name>
    <dbReference type="NCBI Taxonomy" id="3871"/>
    <lineage>
        <taxon>Eukaryota</taxon>
        <taxon>Viridiplantae</taxon>
        <taxon>Streptophyta</taxon>
        <taxon>Embryophyta</taxon>
        <taxon>Tracheophyta</taxon>
        <taxon>Spermatophyta</taxon>
        <taxon>Magnoliopsida</taxon>
        <taxon>eudicotyledons</taxon>
        <taxon>Gunneridae</taxon>
        <taxon>Pentapetalae</taxon>
        <taxon>rosids</taxon>
        <taxon>fabids</taxon>
        <taxon>Fabales</taxon>
        <taxon>Fabaceae</taxon>
        <taxon>Papilionoideae</taxon>
        <taxon>50 kb inversion clade</taxon>
        <taxon>genistoids sensu lato</taxon>
        <taxon>core genistoids</taxon>
        <taxon>Genisteae</taxon>
        <taxon>Lupinus</taxon>
    </lineage>
</organism>
<evidence type="ECO:0000256" key="5">
    <source>
        <dbReference type="SAM" id="SignalP"/>
    </source>
</evidence>
<dbReference type="STRING" id="3871.A0A4P1RMQ2"/>
<feature type="region of interest" description="Disordered" evidence="4">
    <location>
        <begin position="226"/>
        <end position="261"/>
    </location>
</feature>
<evidence type="ECO:0000259" key="6">
    <source>
        <dbReference type="Pfam" id="PF04043"/>
    </source>
</evidence>
<evidence type="ECO:0000313" key="8">
    <source>
        <dbReference type="Proteomes" id="UP000188354"/>
    </source>
</evidence>
<protein>
    <recommendedName>
        <fullName evidence="6">Pectinesterase inhibitor domain-containing protein</fullName>
    </recommendedName>
</protein>
<feature type="compositionally biased region" description="Basic and acidic residues" evidence="4">
    <location>
        <begin position="226"/>
        <end position="241"/>
    </location>
</feature>
<feature type="compositionally biased region" description="Basic and acidic residues" evidence="4">
    <location>
        <begin position="290"/>
        <end position="300"/>
    </location>
</feature>
<feature type="region of interest" description="Disordered" evidence="4">
    <location>
        <begin position="283"/>
        <end position="411"/>
    </location>
</feature>
<feature type="domain" description="Pectinesterase inhibitor" evidence="6">
    <location>
        <begin position="34"/>
        <end position="123"/>
    </location>
</feature>
<accession>A0A4P1RMQ2</accession>
<name>A0A4P1RMQ2_LUPAN</name>
<evidence type="ECO:0000256" key="2">
    <source>
        <dbReference type="ARBA" id="ARBA00023157"/>
    </source>
</evidence>
<reference evidence="7 8" key="1">
    <citation type="journal article" date="2017" name="Plant Biotechnol. J.">
        <title>A comprehensive draft genome sequence for lupin (Lupinus angustifolius), an emerging health food: insights into plant-microbe interactions and legume evolution.</title>
        <authorList>
            <person name="Hane J.K."/>
            <person name="Ming Y."/>
            <person name="Kamphuis L.G."/>
            <person name="Nelson M.N."/>
            <person name="Garg G."/>
            <person name="Atkins C.A."/>
            <person name="Bayer P.E."/>
            <person name="Bravo A."/>
            <person name="Bringans S."/>
            <person name="Cannon S."/>
            <person name="Edwards D."/>
            <person name="Foley R."/>
            <person name="Gao L.L."/>
            <person name="Harrison M.J."/>
            <person name="Huang W."/>
            <person name="Hurgobin B."/>
            <person name="Li S."/>
            <person name="Liu C.W."/>
            <person name="McGrath A."/>
            <person name="Morahan G."/>
            <person name="Murray J."/>
            <person name="Weller J."/>
            <person name="Jian J."/>
            <person name="Singh K.B."/>
        </authorList>
    </citation>
    <scope>NUCLEOTIDE SEQUENCE [LARGE SCALE GENOMIC DNA]</scope>
    <source>
        <strain evidence="8">cv. Tanjil</strain>
        <tissue evidence="7">Whole plant</tissue>
    </source>
</reference>
<dbReference type="AlphaFoldDB" id="A0A4P1RMQ2"/>
<dbReference type="InterPro" id="IPR035513">
    <property type="entry name" value="Invertase/methylesterase_inhib"/>
</dbReference>
<dbReference type="Gramene" id="OIW13905">
    <property type="protein sequence ID" value="OIW13905"/>
    <property type="gene ID" value="TanjilG_31794"/>
</dbReference>
<sequence length="411" mass="45389">MGFTKNILLIVSISSFLLLQINATRVPSPLQDGVTKLCSTTTDPVLCVNTILPHLHGDFNPYKALELEIIAAKNQVVKSVAVMDNLIRNPSTTKETKESLIICKDQYGFMIDSINQAIAAVSIPNAREANAKFSEVSNQMLELYEQNKVSQFQGSEVEGSTGGGTQAAAKAPSADEEQTSARSAAKHTSAENQEVPLRGMENQINDGSAEMGSGITDHKVDLEIRDSQNPEQLPKDNKGEVTLRSNSATEQIGTGDQGHRECLLRYSPKDAIKMIDKDKVKAALKKRRKERGEKKLKKDVMDEDDLIERELEDGIELAVENEKNKEGRQSWSEPDDADNDKDHADAEDVKRVNMKGQLLTNVDADNEREGEMIDNASSPLNNRKRKKGSPLAAQPELKRLLDSSHYNNHAE</sequence>
<dbReference type="Proteomes" id="UP000188354">
    <property type="component" value="Chromosome LG04"/>
</dbReference>
<dbReference type="PANTHER" id="PTHR36710">
    <property type="entry name" value="PECTINESTERASE INHIBITOR-LIKE"/>
    <property type="match status" value="1"/>
</dbReference>
<evidence type="ECO:0000256" key="1">
    <source>
        <dbReference type="ARBA" id="ARBA00022729"/>
    </source>
</evidence>
<dbReference type="GO" id="GO:0004857">
    <property type="term" value="F:enzyme inhibitor activity"/>
    <property type="evidence" value="ECO:0007669"/>
    <property type="project" value="InterPro"/>
</dbReference>
<evidence type="ECO:0000256" key="4">
    <source>
        <dbReference type="SAM" id="MobiDB-lite"/>
    </source>
</evidence>
<dbReference type="Pfam" id="PF04043">
    <property type="entry name" value="PMEI"/>
    <property type="match status" value="1"/>
</dbReference>
<dbReference type="InterPro" id="IPR006501">
    <property type="entry name" value="Pectinesterase_inhib_dom"/>
</dbReference>
<dbReference type="Gene3D" id="1.20.140.40">
    <property type="entry name" value="Invertase/pectin methylesterase inhibitor family protein"/>
    <property type="match status" value="1"/>
</dbReference>
<dbReference type="SUPFAM" id="SSF101148">
    <property type="entry name" value="Plant invertase/pectin methylesterase inhibitor"/>
    <property type="match status" value="1"/>
</dbReference>
<feature type="compositionally biased region" description="Polar residues" evidence="4">
    <location>
        <begin position="243"/>
        <end position="254"/>
    </location>
</feature>
<proteinExistence type="inferred from homology"/>
<evidence type="ECO:0000256" key="3">
    <source>
        <dbReference type="ARBA" id="ARBA00038471"/>
    </source>
</evidence>
<gene>
    <name evidence="7" type="ORF">TanjilG_31794</name>
</gene>
<feature type="compositionally biased region" description="Acidic residues" evidence="4">
    <location>
        <begin position="301"/>
        <end position="315"/>
    </location>
</feature>
<comment type="similarity">
    <text evidence="3">Belongs to the PMEI family.</text>
</comment>
<dbReference type="InterPro" id="IPR052421">
    <property type="entry name" value="PCW_Enzyme_Inhibitor"/>
</dbReference>
<keyword evidence="8" id="KW-1185">Reference proteome</keyword>
<feature type="signal peptide" evidence="5">
    <location>
        <begin position="1"/>
        <end position="23"/>
    </location>
</feature>
<dbReference type="EMBL" id="CM007364">
    <property type="protein sequence ID" value="OIW13905.1"/>
    <property type="molecule type" value="Genomic_DNA"/>
</dbReference>
<dbReference type="PANTHER" id="PTHR36710:SF21">
    <property type="entry name" value="PECTINESTERASE INHIBITOR DOMAIN-CONTAINING PROTEIN"/>
    <property type="match status" value="1"/>
</dbReference>
<dbReference type="CDD" id="cd15800">
    <property type="entry name" value="PMEI-like_2"/>
    <property type="match status" value="1"/>
</dbReference>
<feature type="compositionally biased region" description="Basic and acidic residues" evidence="4">
    <location>
        <begin position="396"/>
        <end position="411"/>
    </location>
</feature>
<keyword evidence="2" id="KW-1015">Disulfide bond</keyword>
<feature type="region of interest" description="Disordered" evidence="4">
    <location>
        <begin position="154"/>
        <end position="214"/>
    </location>
</feature>
<feature type="chain" id="PRO_5020029050" description="Pectinesterase inhibitor domain-containing protein" evidence="5">
    <location>
        <begin position="24"/>
        <end position="411"/>
    </location>
</feature>
<keyword evidence="1 5" id="KW-0732">Signal</keyword>
<feature type="compositionally biased region" description="Basic and acidic residues" evidence="4">
    <location>
        <begin position="340"/>
        <end position="351"/>
    </location>
</feature>